<comment type="similarity">
    <text evidence="6">Belongs to the arginase family.</text>
</comment>
<gene>
    <name evidence="7" type="ORF">LPB136_01640</name>
</gene>
<feature type="binding site" evidence="5">
    <location>
        <position position="152"/>
    </location>
    <ligand>
        <name>Mn(2+)</name>
        <dbReference type="ChEBI" id="CHEBI:29035"/>
        <label>1</label>
    </ligand>
</feature>
<dbReference type="EMBL" id="CP018155">
    <property type="protein sequence ID" value="APG66371.1"/>
    <property type="molecule type" value="Genomic_DNA"/>
</dbReference>
<dbReference type="STRING" id="1850252.LPB136_01640"/>
<proteinExistence type="inferred from homology"/>
<evidence type="ECO:0000256" key="1">
    <source>
        <dbReference type="ARBA" id="ARBA00022723"/>
    </source>
</evidence>
<organism evidence="7 8">
    <name type="scientific">Tenacibaculum todarodis</name>
    <dbReference type="NCBI Taxonomy" id="1850252"/>
    <lineage>
        <taxon>Bacteria</taxon>
        <taxon>Pseudomonadati</taxon>
        <taxon>Bacteroidota</taxon>
        <taxon>Flavobacteriia</taxon>
        <taxon>Flavobacteriales</taxon>
        <taxon>Flavobacteriaceae</taxon>
        <taxon>Tenacibaculum</taxon>
    </lineage>
</organism>
<keyword evidence="8" id="KW-1185">Reference proteome</keyword>
<keyword evidence="2" id="KW-0378">Hydrolase</keyword>
<dbReference type="GO" id="GO:0046872">
    <property type="term" value="F:metal ion binding"/>
    <property type="evidence" value="ECO:0007669"/>
    <property type="project" value="UniProtKB-KW"/>
</dbReference>
<dbReference type="OrthoDB" id="9788689at2"/>
<keyword evidence="3" id="KW-0369">Histidine metabolism</keyword>
<dbReference type="Gene3D" id="3.40.800.10">
    <property type="entry name" value="Ureohydrolase domain"/>
    <property type="match status" value="1"/>
</dbReference>
<feature type="binding site" evidence="5">
    <location>
        <position position="266"/>
    </location>
    <ligand>
        <name>Mn(2+)</name>
        <dbReference type="ChEBI" id="CHEBI:29035"/>
        <label>1</label>
    </ligand>
</feature>
<evidence type="ECO:0000256" key="2">
    <source>
        <dbReference type="ARBA" id="ARBA00022801"/>
    </source>
</evidence>
<dbReference type="CDD" id="cd09988">
    <property type="entry name" value="Formimidoylglutamase"/>
    <property type="match status" value="1"/>
</dbReference>
<evidence type="ECO:0000313" key="8">
    <source>
        <dbReference type="Proteomes" id="UP000181898"/>
    </source>
</evidence>
<evidence type="ECO:0000256" key="6">
    <source>
        <dbReference type="PROSITE-ProRule" id="PRU00742"/>
    </source>
</evidence>
<sequence>MKHLHFYTRTAIDSLIAKRDGETKFGECVQALNSTNNLSEELKNSSVKFVLFGVPEDIGVRMNGGNGGAQNAWKAALKSVCNIQENNYNKGNDLLILGHLDFSSELKNIALTDINFKEKGDQLVRLIDKELSALIKLIVGAGKIPIIIGGGHNNSYGNIKGSFEAFEEKINVINLDAHTDFRKLEERHSGNGFSYAYNNSFLDKYYMFGIHENYTPKTIFDTIDANPDLQYNTFEELEVYNTKDFTIELKKALDFVSNTNFGIEIDLDAIESFPSSAMTPSGFSTKQARQFTSFFGQHKNVCYLHICEASPDVVNDKTPANQVGKFISYLISDFMKAKN</sequence>
<comment type="cofactor">
    <cofactor evidence="5">
        <name>Mn(2+)</name>
        <dbReference type="ChEBI" id="CHEBI:29035"/>
    </cofactor>
    <text evidence="5">Binds 2 manganese ions per subunit.</text>
</comment>
<reference evidence="7 8" key="1">
    <citation type="submission" date="2016-11" db="EMBL/GenBank/DDBJ databases">
        <title>Tenacibaculum sp. LPB0136, isolated from marine environment.</title>
        <authorList>
            <person name="Kim E."/>
            <person name="Yi H."/>
        </authorList>
    </citation>
    <scope>NUCLEOTIDE SEQUENCE [LARGE SCALE GENOMIC DNA]</scope>
    <source>
        <strain evidence="7 8">LPB0136</strain>
    </source>
</reference>
<evidence type="ECO:0000313" key="7">
    <source>
        <dbReference type="EMBL" id="APG66371.1"/>
    </source>
</evidence>
<evidence type="ECO:0000256" key="5">
    <source>
        <dbReference type="PIRSR" id="PIRSR036979-1"/>
    </source>
</evidence>
<accession>A0A1L3JMM0</accession>
<name>A0A1L3JMM0_9FLAO</name>
<feature type="binding site" evidence="5">
    <location>
        <position position="178"/>
    </location>
    <ligand>
        <name>Mn(2+)</name>
        <dbReference type="ChEBI" id="CHEBI:29035"/>
        <label>1</label>
    </ligand>
</feature>
<dbReference type="InterPro" id="IPR023696">
    <property type="entry name" value="Ureohydrolase_dom_sf"/>
</dbReference>
<dbReference type="Proteomes" id="UP000181898">
    <property type="component" value="Chromosome"/>
</dbReference>
<dbReference type="PANTHER" id="PTHR11358">
    <property type="entry name" value="ARGINASE/AGMATINASE"/>
    <property type="match status" value="1"/>
</dbReference>
<feature type="binding site" evidence="5">
    <location>
        <position position="180"/>
    </location>
    <ligand>
        <name>Mn(2+)</name>
        <dbReference type="ChEBI" id="CHEBI:29035"/>
        <label>1</label>
    </ligand>
</feature>
<dbReference type="PANTHER" id="PTHR11358:SF35">
    <property type="entry name" value="FORMIMIDOYLGLUTAMASE"/>
    <property type="match status" value="1"/>
</dbReference>
<evidence type="ECO:0000256" key="3">
    <source>
        <dbReference type="ARBA" id="ARBA00022808"/>
    </source>
</evidence>
<dbReference type="RefSeq" id="WP_072556873.1">
    <property type="nucleotide sequence ID" value="NZ_CP018155.1"/>
</dbReference>
<feature type="binding site" evidence="5">
    <location>
        <position position="176"/>
    </location>
    <ligand>
        <name>Mn(2+)</name>
        <dbReference type="ChEBI" id="CHEBI:29035"/>
        <label>1</label>
    </ligand>
</feature>
<dbReference type="PROSITE" id="PS51409">
    <property type="entry name" value="ARGINASE_2"/>
    <property type="match status" value="1"/>
</dbReference>
<dbReference type="GO" id="GO:0033389">
    <property type="term" value="P:putrescine biosynthetic process from arginine, via agmatine"/>
    <property type="evidence" value="ECO:0007669"/>
    <property type="project" value="TreeGrafter"/>
</dbReference>
<dbReference type="PIRSF" id="PIRSF036979">
    <property type="entry name" value="Arginase"/>
    <property type="match status" value="1"/>
</dbReference>
<evidence type="ECO:0000256" key="4">
    <source>
        <dbReference type="ARBA" id="ARBA00023211"/>
    </source>
</evidence>
<feature type="binding site" evidence="5">
    <location>
        <position position="268"/>
    </location>
    <ligand>
        <name>Mn(2+)</name>
        <dbReference type="ChEBI" id="CHEBI:29035"/>
        <label>1</label>
    </ligand>
</feature>
<dbReference type="GO" id="GO:0006547">
    <property type="term" value="P:L-histidine metabolic process"/>
    <property type="evidence" value="ECO:0007669"/>
    <property type="project" value="UniProtKB-KW"/>
</dbReference>
<dbReference type="GO" id="GO:0008783">
    <property type="term" value="F:agmatinase activity"/>
    <property type="evidence" value="ECO:0007669"/>
    <property type="project" value="TreeGrafter"/>
</dbReference>
<protein>
    <submittedName>
        <fullName evidence="7">Arginase</fullName>
    </submittedName>
</protein>
<dbReference type="KEGG" id="ten:LPB136_01640"/>
<dbReference type="AlphaFoldDB" id="A0A1L3JMM0"/>
<keyword evidence="4 5" id="KW-0464">Manganese</keyword>
<dbReference type="InterPro" id="IPR006035">
    <property type="entry name" value="Ureohydrolase"/>
</dbReference>
<dbReference type="SUPFAM" id="SSF52768">
    <property type="entry name" value="Arginase/deacetylase"/>
    <property type="match status" value="1"/>
</dbReference>
<keyword evidence="1 5" id="KW-0479">Metal-binding</keyword>
<dbReference type="Pfam" id="PF00491">
    <property type="entry name" value="Arginase"/>
    <property type="match status" value="1"/>
</dbReference>